<gene>
    <name evidence="4" type="ORF">LZ016_11895</name>
</gene>
<evidence type="ECO:0000256" key="2">
    <source>
        <dbReference type="SAM" id="SignalP"/>
    </source>
</evidence>
<dbReference type="InterPro" id="IPR050904">
    <property type="entry name" value="Adhesion/Biosynth-related"/>
</dbReference>
<dbReference type="Proteomes" id="UP001203058">
    <property type="component" value="Unassembled WGS sequence"/>
</dbReference>
<organism evidence="4 5">
    <name type="scientific">Sphingomonas telluris</name>
    <dbReference type="NCBI Taxonomy" id="2907998"/>
    <lineage>
        <taxon>Bacteria</taxon>
        <taxon>Pseudomonadati</taxon>
        <taxon>Pseudomonadota</taxon>
        <taxon>Alphaproteobacteria</taxon>
        <taxon>Sphingomonadales</taxon>
        <taxon>Sphingomonadaceae</taxon>
        <taxon>Sphingomonas</taxon>
    </lineage>
</organism>
<dbReference type="SUPFAM" id="SSF82153">
    <property type="entry name" value="FAS1 domain"/>
    <property type="match status" value="1"/>
</dbReference>
<comment type="caution">
    <text evidence="4">The sequence shown here is derived from an EMBL/GenBank/DDBJ whole genome shotgun (WGS) entry which is preliminary data.</text>
</comment>
<keyword evidence="2" id="KW-0732">Signal</keyword>
<accession>A0ABS9VQJ8</accession>
<dbReference type="EMBL" id="JAKZHW010000002">
    <property type="protein sequence ID" value="MCH8616794.1"/>
    <property type="molecule type" value="Genomic_DNA"/>
</dbReference>
<dbReference type="PANTHER" id="PTHR10900">
    <property type="entry name" value="PERIOSTIN-RELATED"/>
    <property type="match status" value="1"/>
</dbReference>
<protein>
    <submittedName>
        <fullName evidence="4">Fasciclin domain-containing protein</fullName>
    </submittedName>
</protein>
<feature type="chain" id="PRO_5046939045" evidence="2">
    <location>
        <begin position="23"/>
        <end position="193"/>
    </location>
</feature>
<feature type="signal peptide" evidence="2">
    <location>
        <begin position="1"/>
        <end position="22"/>
    </location>
</feature>
<keyword evidence="5" id="KW-1185">Reference proteome</keyword>
<feature type="domain" description="FAS1" evidence="3">
    <location>
        <begin position="42"/>
        <end position="182"/>
    </location>
</feature>
<dbReference type="PROSITE" id="PS50213">
    <property type="entry name" value="FAS1"/>
    <property type="match status" value="1"/>
</dbReference>
<dbReference type="PANTHER" id="PTHR10900:SF77">
    <property type="entry name" value="FI19380P1"/>
    <property type="match status" value="1"/>
</dbReference>
<feature type="region of interest" description="Disordered" evidence="1">
    <location>
        <begin position="19"/>
        <end position="41"/>
    </location>
</feature>
<dbReference type="SMART" id="SM00554">
    <property type="entry name" value="FAS1"/>
    <property type="match status" value="1"/>
</dbReference>
<evidence type="ECO:0000256" key="1">
    <source>
        <dbReference type="SAM" id="MobiDB-lite"/>
    </source>
</evidence>
<feature type="compositionally biased region" description="Polar residues" evidence="1">
    <location>
        <begin position="20"/>
        <end position="31"/>
    </location>
</feature>
<proteinExistence type="predicted"/>
<sequence length="193" mass="19573">MTSRLFAAAAIAAALAASGCNKSDNANSTPAQPAEAAKKAGNQTIADALDKNGRFYQAAHAAGLDSTLAGPGPYTVLVPKDEAFASVQGALAEPAKPENRAELTRVLTYHILPGTVLIDDLGKAVDNGKGKALVQTMNGQTLTATKEGGKVVLTDTSGGKATIVEGDQQRSNGVVQYVDAVLAPSADKGAAKK</sequence>
<dbReference type="Pfam" id="PF02469">
    <property type="entry name" value="Fasciclin"/>
    <property type="match status" value="1"/>
</dbReference>
<dbReference type="InterPro" id="IPR000782">
    <property type="entry name" value="FAS1_domain"/>
</dbReference>
<evidence type="ECO:0000259" key="3">
    <source>
        <dbReference type="PROSITE" id="PS50213"/>
    </source>
</evidence>
<name>A0ABS9VQJ8_9SPHN</name>
<reference evidence="4 5" key="1">
    <citation type="submission" date="2022-03" db="EMBL/GenBank/DDBJ databases">
        <authorList>
            <person name="Jo J.-H."/>
            <person name="Im W.-T."/>
        </authorList>
    </citation>
    <scope>NUCLEOTIDE SEQUENCE [LARGE SCALE GENOMIC DNA]</scope>
    <source>
        <strain evidence="4 5">SM33</strain>
    </source>
</reference>
<dbReference type="Gene3D" id="2.30.180.10">
    <property type="entry name" value="FAS1 domain"/>
    <property type="match status" value="1"/>
</dbReference>
<evidence type="ECO:0000313" key="4">
    <source>
        <dbReference type="EMBL" id="MCH8616794.1"/>
    </source>
</evidence>
<dbReference type="PROSITE" id="PS51257">
    <property type="entry name" value="PROKAR_LIPOPROTEIN"/>
    <property type="match status" value="1"/>
</dbReference>
<dbReference type="InterPro" id="IPR036378">
    <property type="entry name" value="FAS1_dom_sf"/>
</dbReference>
<dbReference type="RefSeq" id="WP_241447684.1">
    <property type="nucleotide sequence ID" value="NZ_JAKZHW010000002.1"/>
</dbReference>
<evidence type="ECO:0000313" key="5">
    <source>
        <dbReference type="Proteomes" id="UP001203058"/>
    </source>
</evidence>